<evidence type="ECO:0000313" key="2">
    <source>
        <dbReference type="EMBL" id="BEQ13473.1"/>
    </source>
</evidence>
<feature type="domain" description="Sulfotransferase" evidence="1">
    <location>
        <begin position="5"/>
        <end position="186"/>
    </location>
</feature>
<reference evidence="3" key="1">
    <citation type="journal article" date="2023" name="Arch. Microbiol.">
        <title>Desulfoferula mesophilus gen. nov. sp. nov., a mesophilic sulfate-reducing bacterium isolated from a brackish lake sediment.</title>
        <authorList>
            <person name="Watanabe T."/>
            <person name="Yabe T."/>
            <person name="Tsuji J.M."/>
            <person name="Fukui M."/>
        </authorList>
    </citation>
    <scope>NUCLEOTIDE SEQUENCE [LARGE SCALE GENOMIC DNA]</scope>
    <source>
        <strain evidence="3">12FAK</strain>
    </source>
</reference>
<dbReference type="RefSeq" id="WP_338605182.1">
    <property type="nucleotide sequence ID" value="NZ_AP028679.1"/>
</dbReference>
<evidence type="ECO:0000313" key="3">
    <source>
        <dbReference type="Proteomes" id="UP001366166"/>
    </source>
</evidence>
<evidence type="ECO:0000259" key="1">
    <source>
        <dbReference type="Pfam" id="PF00685"/>
    </source>
</evidence>
<sequence>MHGAILVGTYHKTGTVWLLCVFRELARKLSVPFYDVSSDFMPSEEQLAQALRKIGAERIPCIVFDGHCRFVPGSIDAGWFKGIRMIRDPRDVVVSSARYHAWSREEWLHRPKDSFGGLSYQQQLNSYRELDDKLLFEMRHSAKHTILQMLNFRGGGVFATVRYEDLITDYRLELWHRVLAHLGLSGDLVPLADQAFLDNTIFGNQGLLEQEHVQNGKPRQYEKVFSQAVAKRFAQRFPGVAADLGYPAQEEPLSLAARYYKYANRHYYDLSRLKALGWKLLKKANHCTRPRY</sequence>
<protein>
    <recommendedName>
        <fullName evidence="1">Sulfotransferase domain-containing protein</fullName>
    </recommendedName>
</protein>
<dbReference type="SUPFAM" id="SSF52540">
    <property type="entry name" value="P-loop containing nucleoside triphosphate hydrolases"/>
    <property type="match status" value="1"/>
</dbReference>
<dbReference type="KEGG" id="dmp:FAK_05390"/>
<dbReference type="Proteomes" id="UP001366166">
    <property type="component" value="Chromosome"/>
</dbReference>
<dbReference type="EMBL" id="AP028679">
    <property type="protein sequence ID" value="BEQ13473.1"/>
    <property type="molecule type" value="Genomic_DNA"/>
</dbReference>
<organism evidence="2 3">
    <name type="scientific">Desulfoferula mesophila</name>
    <dbReference type="NCBI Taxonomy" id="3058419"/>
    <lineage>
        <taxon>Bacteria</taxon>
        <taxon>Pseudomonadati</taxon>
        <taxon>Thermodesulfobacteriota</taxon>
        <taxon>Desulfarculia</taxon>
        <taxon>Desulfarculales</taxon>
        <taxon>Desulfarculaceae</taxon>
        <taxon>Desulfoferula</taxon>
    </lineage>
</organism>
<dbReference type="InterPro" id="IPR000863">
    <property type="entry name" value="Sulfotransferase_dom"/>
</dbReference>
<gene>
    <name evidence="2" type="ORF">FAK_05390</name>
</gene>
<dbReference type="Gene3D" id="3.40.50.300">
    <property type="entry name" value="P-loop containing nucleotide triphosphate hydrolases"/>
    <property type="match status" value="1"/>
</dbReference>
<dbReference type="GO" id="GO:0008146">
    <property type="term" value="F:sulfotransferase activity"/>
    <property type="evidence" value="ECO:0007669"/>
    <property type="project" value="InterPro"/>
</dbReference>
<keyword evidence="3" id="KW-1185">Reference proteome</keyword>
<dbReference type="Pfam" id="PF00685">
    <property type="entry name" value="Sulfotransfer_1"/>
    <property type="match status" value="1"/>
</dbReference>
<proteinExistence type="predicted"/>
<accession>A0AAU9E8J6</accession>
<name>A0AAU9E8J6_9BACT</name>
<dbReference type="AlphaFoldDB" id="A0AAU9E8J6"/>
<dbReference type="InterPro" id="IPR027417">
    <property type="entry name" value="P-loop_NTPase"/>
</dbReference>